<keyword evidence="5" id="KW-0833">Ubl conjugation pathway</keyword>
<evidence type="ECO:0000256" key="1">
    <source>
        <dbReference type="ARBA" id="ARBA00014201"/>
    </source>
</evidence>
<keyword evidence="4" id="KW-0677">Repeat</keyword>
<keyword evidence="3" id="KW-0433">Leucine-rich repeat</keyword>
<dbReference type="SUPFAM" id="SSF52047">
    <property type="entry name" value="RNI-like"/>
    <property type="match status" value="1"/>
</dbReference>
<organism evidence="6 7">
    <name type="scientific">Xyrichtys novacula</name>
    <name type="common">Pearly razorfish</name>
    <name type="synonym">Hemipteronotus novacula</name>
    <dbReference type="NCBI Taxonomy" id="13765"/>
    <lineage>
        <taxon>Eukaryota</taxon>
        <taxon>Metazoa</taxon>
        <taxon>Chordata</taxon>
        <taxon>Craniata</taxon>
        <taxon>Vertebrata</taxon>
        <taxon>Euteleostomi</taxon>
        <taxon>Actinopterygii</taxon>
        <taxon>Neopterygii</taxon>
        <taxon>Teleostei</taxon>
        <taxon>Neoteleostei</taxon>
        <taxon>Acanthomorphata</taxon>
        <taxon>Eupercaria</taxon>
        <taxon>Labriformes</taxon>
        <taxon>Labridae</taxon>
        <taxon>Xyrichtys</taxon>
    </lineage>
</organism>
<dbReference type="AlphaFoldDB" id="A0AAV1FGF1"/>
<evidence type="ECO:0000313" key="6">
    <source>
        <dbReference type="EMBL" id="CAJ1060168.1"/>
    </source>
</evidence>
<evidence type="ECO:0000256" key="2">
    <source>
        <dbReference type="ARBA" id="ARBA00022553"/>
    </source>
</evidence>
<dbReference type="EMBL" id="OY660870">
    <property type="protein sequence ID" value="CAJ1060168.1"/>
    <property type="molecule type" value="Genomic_DNA"/>
</dbReference>
<keyword evidence="7" id="KW-1185">Reference proteome</keyword>
<sequence>MDTVVTRYLCFCVKMGDPDKETKLKTLQELCFQAVREHFHTVGVEGVLGLPSPLITDLLPHLTVCQLDEIQPALNNRGISTYPGWIGVLREMSGPKHVIDLHTEDEAKHQVMRMLFTVVFYGFTNFYVKKNIKNLNTPPFLWAAAKCVTQFLLDACLNDRLKRLIADERPLLDLFERRMTSVIISHSLDLSKEKNRAGLYIFHRLVDHGVANRLVIHNDCPFVLAWVLHKRGSQYVHPELKELMLTRKKSCLPQDTSDGASCSSLLAGRASGDLDDHAMPCKRPKTSFVSSKEEEGSGTTNFDLDPEVLCQAFAPCDDQPTGTCPRGQIHILEFSNCRSESLKVLNSALPTFFSLRSLILHSYLTFKDSDVLDLARSLRQLSESSCSSLTNLSVCALPYTKLMKFLLNANSKMKSLHVGINTVVPCTQVPESDMSDIKADLPLEKLTINVTEFQTDLQLVTSVLRQAPHLTTLYVSGMRLPTGSSQSLLLTTLSESNPCLKSLHLEDMNLSDCLPEIIHLLQKCKLEELKLNDCRLLERWSNKKSSLTQLMTALRTVPSLHTLSLAQNRLAKTVCVLAELFSGSSPSSVKRLDISSNFIQPADLLEFAETLRTYHPPHKLTLDLRKNPGDRDSETWDTALKTLPPSCIPLVEGWVFTNTMADHISNM</sequence>
<dbReference type="InterPro" id="IPR032675">
    <property type="entry name" value="LRR_dom_sf"/>
</dbReference>
<reference evidence="6" key="1">
    <citation type="submission" date="2023-08" db="EMBL/GenBank/DDBJ databases">
        <authorList>
            <person name="Alioto T."/>
            <person name="Alioto T."/>
            <person name="Gomez Garrido J."/>
        </authorList>
    </citation>
    <scope>NUCLEOTIDE SEQUENCE</scope>
</reference>
<accession>A0AAV1FGF1</accession>
<evidence type="ECO:0000256" key="4">
    <source>
        <dbReference type="ARBA" id="ARBA00022737"/>
    </source>
</evidence>
<gene>
    <name evidence="6" type="ORF">XNOV1_A024100</name>
</gene>
<evidence type="ECO:0000313" key="7">
    <source>
        <dbReference type="Proteomes" id="UP001178508"/>
    </source>
</evidence>
<name>A0AAV1FGF1_XYRNO</name>
<keyword evidence="2" id="KW-0597">Phosphoprotein</keyword>
<evidence type="ECO:0000256" key="3">
    <source>
        <dbReference type="ARBA" id="ARBA00022614"/>
    </source>
</evidence>
<dbReference type="PANTHER" id="PTHR15354">
    <property type="entry name" value="MUF1"/>
    <property type="match status" value="1"/>
</dbReference>
<dbReference type="InterPro" id="IPR026137">
    <property type="entry name" value="Leu_rpt_41"/>
</dbReference>
<dbReference type="PANTHER" id="PTHR15354:SF1">
    <property type="entry name" value="LEUCINE-RICH REPEAT-CONTAINING PROTEIN 41"/>
    <property type="match status" value="1"/>
</dbReference>
<proteinExistence type="predicted"/>
<dbReference type="Proteomes" id="UP001178508">
    <property type="component" value="Chromosome 7"/>
</dbReference>
<evidence type="ECO:0000256" key="5">
    <source>
        <dbReference type="ARBA" id="ARBA00022786"/>
    </source>
</evidence>
<protein>
    <recommendedName>
        <fullName evidence="1">Leucine-rich repeat-containing protein 41</fullName>
    </recommendedName>
</protein>
<dbReference type="Gene3D" id="3.80.10.10">
    <property type="entry name" value="Ribonuclease Inhibitor"/>
    <property type="match status" value="1"/>
</dbReference>